<evidence type="ECO:0000313" key="2">
    <source>
        <dbReference type="Proteomes" id="UP001632038"/>
    </source>
</evidence>
<dbReference type="Proteomes" id="UP001632038">
    <property type="component" value="Unassembled WGS sequence"/>
</dbReference>
<dbReference type="InterPro" id="IPR036649">
    <property type="entry name" value="Pyrophosphatase_sf"/>
</dbReference>
<organism evidence="1 2">
    <name type="scientific">Castilleja foliolosa</name>
    <dbReference type="NCBI Taxonomy" id="1961234"/>
    <lineage>
        <taxon>Eukaryota</taxon>
        <taxon>Viridiplantae</taxon>
        <taxon>Streptophyta</taxon>
        <taxon>Embryophyta</taxon>
        <taxon>Tracheophyta</taxon>
        <taxon>Spermatophyta</taxon>
        <taxon>Magnoliopsida</taxon>
        <taxon>eudicotyledons</taxon>
        <taxon>Gunneridae</taxon>
        <taxon>Pentapetalae</taxon>
        <taxon>asterids</taxon>
        <taxon>lamiids</taxon>
        <taxon>Lamiales</taxon>
        <taxon>Orobanchaceae</taxon>
        <taxon>Pedicularideae</taxon>
        <taxon>Castillejinae</taxon>
        <taxon>Castilleja</taxon>
    </lineage>
</organism>
<evidence type="ECO:0000313" key="1">
    <source>
        <dbReference type="EMBL" id="KAL3615483.1"/>
    </source>
</evidence>
<accession>A0ABD3BE44</accession>
<dbReference type="EMBL" id="JAVIJP010000100">
    <property type="protein sequence ID" value="KAL3615483.1"/>
    <property type="molecule type" value="Genomic_DNA"/>
</dbReference>
<name>A0ABD3BE44_9LAMI</name>
<protein>
    <submittedName>
        <fullName evidence="1">Uncharacterized protein</fullName>
    </submittedName>
</protein>
<proteinExistence type="predicted"/>
<sequence>MVTGAPISFNSTGILKVVDIDNGRNVKYELGKKSGIIKVDRVLYYIYMASSLI</sequence>
<gene>
    <name evidence="1" type="ORF">CASFOL_041144</name>
</gene>
<comment type="caution">
    <text evidence="1">The sequence shown here is derived from an EMBL/GenBank/DDBJ whole genome shotgun (WGS) entry which is preliminary data.</text>
</comment>
<reference evidence="2" key="1">
    <citation type="journal article" date="2024" name="IScience">
        <title>Strigolactones Initiate the Formation of Haustorium-like Structures in Castilleja.</title>
        <authorList>
            <person name="Buerger M."/>
            <person name="Peterson D."/>
            <person name="Chory J."/>
        </authorList>
    </citation>
    <scope>NUCLEOTIDE SEQUENCE [LARGE SCALE GENOMIC DNA]</scope>
</reference>
<keyword evidence="2" id="KW-1185">Reference proteome</keyword>
<dbReference type="SUPFAM" id="SSF50324">
    <property type="entry name" value="Inorganic pyrophosphatase"/>
    <property type="match status" value="1"/>
</dbReference>
<dbReference type="AlphaFoldDB" id="A0ABD3BE44"/>